<reference evidence="1" key="1">
    <citation type="submission" date="2009-12" db="EMBL/GenBank/DDBJ databases">
        <title>Complete sequence of Dickeya dadantii Ech586.</title>
        <authorList>
            <consortium name="US DOE Joint Genome Institute"/>
            <person name="Lucas S."/>
            <person name="Copeland A."/>
            <person name="Lapidus A."/>
            <person name="Glavina del Rio T."/>
            <person name="Tice H."/>
            <person name="Bruce D."/>
            <person name="Goodwin L."/>
            <person name="Pitluck S."/>
            <person name="Munk A.C."/>
            <person name="Brettin T."/>
            <person name="Detter J.C."/>
            <person name="Han C."/>
            <person name="Tapia R."/>
            <person name="Larimer F."/>
            <person name="Land M."/>
            <person name="Hauser L."/>
            <person name="Kyrpides N."/>
            <person name="Mikhailova N."/>
            <person name="Balakrishnan V."/>
            <person name="Glasner J."/>
            <person name="Perna N.T."/>
        </authorList>
    </citation>
    <scope>NUCLEOTIDE SEQUENCE [LARGE SCALE GENOMIC DNA]</scope>
    <source>
        <strain evidence="1">Ech586</strain>
    </source>
</reference>
<name>D2BWU7_DICZ5</name>
<evidence type="ECO:0000313" key="1">
    <source>
        <dbReference type="EMBL" id="ACZ76331.1"/>
    </source>
</evidence>
<evidence type="ECO:0000313" key="2">
    <source>
        <dbReference type="Proteomes" id="UP000001446"/>
    </source>
</evidence>
<sequence length="288" mass="33811">MTLTELKETCIFRYRNFNKNTKREVANFEMWHSNIEGLNDPFEFPIIVSWDKLHSKDKSLLVKYALKYKILSEDELSKMLMDEKTYGVQGVHRVIMENLERATIALNDYVNTLLVCCFSENMESPLMWSHYADGMRGVCIAYSRKSFENHENFNLQPVVYNTHPIEFNHDDIKTIPVINEFKSFDFKNSEHILSEGRLVRLKSQKYLFQKHISWGYESEIRNIVDPNKRLNGQLVSFPKSAIKAIIVGCKMPSRNARMILRFCRKNNLSLFVAYPDKANYKVNIESII</sequence>
<dbReference type="eggNOG" id="ENOG503334X">
    <property type="taxonomic scope" value="Bacteria"/>
</dbReference>
<organism evidence="1 2">
    <name type="scientific">Dickeya zeae (strain Ech586)</name>
    <name type="common">Dickeya dadantii (strain Ech586)</name>
    <dbReference type="NCBI Taxonomy" id="590409"/>
    <lineage>
        <taxon>Bacteria</taxon>
        <taxon>Pseudomonadati</taxon>
        <taxon>Pseudomonadota</taxon>
        <taxon>Gammaproteobacteria</taxon>
        <taxon>Enterobacterales</taxon>
        <taxon>Pectobacteriaceae</taxon>
        <taxon>Dickeya</taxon>
        <taxon>Dickeya parazeae</taxon>
    </lineage>
</organism>
<dbReference type="AlphaFoldDB" id="D2BWU7"/>
<dbReference type="Pfam" id="PF11185">
    <property type="entry name" value="DUF2971"/>
    <property type="match status" value="1"/>
</dbReference>
<proteinExistence type="predicted"/>
<dbReference type="RefSeq" id="WP_012884164.1">
    <property type="nucleotide sequence ID" value="NC_013592.1"/>
</dbReference>
<keyword evidence="2" id="KW-1185">Reference proteome</keyword>
<dbReference type="OrthoDB" id="4119964at2"/>
<dbReference type="KEGG" id="ddc:Dd586_1463"/>
<accession>D2BWU7</accession>
<dbReference type="InterPro" id="IPR021352">
    <property type="entry name" value="DUF2971"/>
</dbReference>
<dbReference type="Proteomes" id="UP000001446">
    <property type="component" value="Chromosome"/>
</dbReference>
<dbReference type="EMBL" id="CP001836">
    <property type="protein sequence ID" value="ACZ76331.1"/>
    <property type="molecule type" value="Genomic_DNA"/>
</dbReference>
<dbReference type="HOGENOM" id="CLU_050666_0_0_6"/>
<evidence type="ECO:0008006" key="3">
    <source>
        <dbReference type="Google" id="ProtNLM"/>
    </source>
</evidence>
<protein>
    <recommendedName>
        <fullName evidence="3">DUF2971 domain-containing protein</fullName>
    </recommendedName>
</protein>
<gene>
    <name evidence="1" type="ordered locus">Dd586_1463</name>
</gene>